<dbReference type="PANTHER" id="PTHR45527">
    <property type="entry name" value="NONRIBOSOMAL PEPTIDE SYNTHETASE"/>
    <property type="match status" value="1"/>
</dbReference>
<dbReference type="CDD" id="cd19545">
    <property type="entry name" value="FUM14_C_NRPS-like"/>
    <property type="match status" value="1"/>
</dbReference>
<protein>
    <submittedName>
        <fullName evidence="6">Carrier domain-containing protein</fullName>
    </submittedName>
</protein>
<evidence type="ECO:0000313" key="6">
    <source>
        <dbReference type="EMBL" id="KAK9424844.1"/>
    </source>
</evidence>
<keyword evidence="1" id="KW-0596">Phosphopantetheine</keyword>
<evidence type="ECO:0000256" key="3">
    <source>
        <dbReference type="ARBA" id="ARBA00022598"/>
    </source>
</evidence>
<dbReference type="Pfam" id="PF00668">
    <property type="entry name" value="Condensation"/>
    <property type="match status" value="2"/>
</dbReference>
<dbReference type="InterPro" id="IPR006162">
    <property type="entry name" value="Ppantetheine_attach_site"/>
</dbReference>
<dbReference type="InterPro" id="IPR000873">
    <property type="entry name" value="AMP-dep_synth/lig_dom"/>
</dbReference>
<dbReference type="InterPro" id="IPR020845">
    <property type="entry name" value="AMP-binding_CS"/>
</dbReference>
<dbReference type="Gene3D" id="3.30.559.30">
    <property type="entry name" value="Nonribosomal peptide synthetase, condensation domain"/>
    <property type="match status" value="2"/>
</dbReference>
<dbReference type="InterPro" id="IPR023213">
    <property type="entry name" value="CAT-like_dom_sf"/>
</dbReference>
<dbReference type="Pfam" id="PF00550">
    <property type="entry name" value="PP-binding"/>
    <property type="match status" value="2"/>
</dbReference>
<comment type="caution">
    <text evidence="6">The sequence shown here is derived from an EMBL/GenBank/DDBJ whole genome shotgun (WGS) entry which is preliminary data.</text>
</comment>
<name>A0ABR2VED4_9PEZI</name>
<dbReference type="Pfam" id="PF00501">
    <property type="entry name" value="AMP-binding"/>
    <property type="match status" value="2"/>
</dbReference>
<dbReference type="SUPFAM" id="SSF47336">
    <property type="entry name" value="ACP-like"/>
    <property type="match status" value="2"/>
</dbReference>
<reference evidence="6 7" key="1">
    <citation type="journal article" date="2024" name="J. Plant Pathol.">
        <title>Sequence and assembly of the genome of Seiridium unicorne, isolate CBS 538.82, causal agent of cypress canker disease.</title>
        <authorList>
            <person name="Scali E."/>
            <person name="Rocca G.D."/>
            <person name="Danti R."/>
            <person name="Garbelotto M."/>
            <person name="Barberini S."/>
            <person name="Baroncelli R."/>
            <person name="Emiliani G."/>
        </authorList>
    </citation>
    <scope>NUCLEOTIDE SEQUENCE [LARGE SCALE GENOMIC DNA]</scope>
    <source>
        <strain evidence="6 7">BM-138-508</strain>
    </source>
</reference>
<dbReference type="InterPro" id="IPR010071">
    <property type="entry name" value="AA_adenyl_dom"/>
</dbReference>
<evidence type="ECO:0000256" key="4">
    <source>
        <dbReference type="ARBA" id="ARBA00029454"/>
    </source>
</evidence>
<dbReference type="Gene3D" id="3.40.50.12780">
    <property type="entry name" value="N-terminal domain of ligase-like"/>
    <property type="match status" value="1"/>
</dbReference>
<feature type="domain" description="Carrier" evidence="5">
    <location>
        <begin position="1640"/>
        <end position="1715"/>
    </location>
</feature>
<dbReference type="PROSITE" id="PS50075">
    <property type="entry name" value="CARRIER"/>
    <property type="match status" value="2"/>
</dbReference>
<dbReference type="InterPro" id="IPR036736">
    <property type="entry name" value="ACP-like_sf"/>
</dbReference>
<keyword evidence="2" id="KW-0597">Phosphoprotein</keyword>
<dbReference type="PROSITE" id="PS00455">
    <property type="entry name" value="AMP_BINDING"/>
    <property type="match status" value="2"/>
</dbReference>
<dbReference type="Gene3D" id="2.30.38.10">
    <property type="entry name" value="Luciferase, Domain 3"/>
    <property type="match status" value="1"/>
</dbReference>
<dbReference type="EMBL" id="JARVKF010000030">
    <property type="protein sequence ID" value="KAK9424844.1"/>
    <property type="molecule type" value="Genomic_DNA"/>
</dbReference>
<evidence type="ECO:0000256" key="1">
    <source>
        <dbReference type="ARBA" id="ARBA00022450"/>
    </source>
</evidence>
<dbReference type="SUPFAM" id="SSF56801">
    <property type="entry name" value="Acetyl-CoA synthetase-like"/>
    <property type="match status" value="2"/>
</dbReference>
<dbReference type="CDD" id="cd05918">
    <property type="entry name" value="A_NRPS_SidN3_like"/>
    <property type="match status" value="2"/>
</dbReference>
<sequence>MRASLDTQLDTRSTSGPVGDGDLHTIWQWNSVLPQTVNACVHELICQRISDDDQAVCAWDGDLTYRELDDLSSRLAGSLIGLGAGPEVIIPLCFEKSMWMPVAMMAVMKAGGASCALDVTQPEGRLRSIVKQIKPKIIISSKPSKDIADCISGKAFVVTVDKANLECLPAALPAASQTIVTPENSLYLVFTSGSTGVPKGVVITHSNFSSALAHQNERLGFNRSTRTLDFASYAFDAAWYNTLHTLYAGGCLCIPSEESRRNDLNGAIHQLRPNFANLTPKLCAFLDTQSLGLLGMIELAGEAADAMQVNRLRETTAVRFAYGPAECSILSTVSNETVSCSNIGHGLGVRTWIVDSENDSLLAPLGSVGELWIEGPLVGQGYLRDGLKTADAFIDNPQWLAQGGPGYEGRSGRVYRTGDLVRYDGSNDGSLVFFGRKDAQVKIRGQRVELGEVEHQILENLPKGCCTQVVADVIKPKDSESYILVAFLASIETTQAATESMHEKLAYSVPSYMIPTFFVPVDEIPVAQTGKTDRRKMRELGTSLTLRQLSDMSMTRSDWRQPETALEKELQALWAATLKVDLDSIGADDNFLRIGGDSIGAMRLVVAARKKQLSFTVADVFKQPRLCDLARVIRTELSCEEADTDIQPFSLVKGDIASLCKLASQHCNINAPQIEDIFPCTPLQEGLMALTARKTNGYVVRVVRQIQAGVDLNRFKTSWEAVVARSPVLRTRIVDLGNAGLMQVVLHEAVGWTLATQLESYIHLDKRHPMELGTPLTRFGLVTEADSSTVSFVLTMHHAMCDGWSVPLLFDMAERIYHNELVQNPPPFQGFIKHVQDLDKDEAKKTWCQQLQGIEAQPFPQLPTARYQPEADAEVLHRISDLHWPAGNSTPATLIKAAWSVLIARHTSSAEVLFGATVSGRQAIVPGVEQMQGPTIATLPVRVEIDPNAIVEKLLGRIQDQALDTTEFEQMGLQRIRRISDDAERACQFQTLVVIQPTDQNVASSSALFKEEVDDVWDLGAFNPFALLLEFQPESEGAQLRASFDSNLIERNQMQRMAGQVENVLRQLCTPGNGVKQLSAIVTTSEEDLCDLWEWNVTVPQPLDMCVQDLVSERVKSQPEAIAISAWDGELKYCELETASDWVANELCRLGVEPGFIIPLCFEKSLSVPVMMLGVLKAGATFTMLSPSLPQGRIASILNSVKPVVVITSPQHEDLFGNTHIFSVKDLSVAKQETSSGLVSQRRGCWSTPAAVQFTSGTTGTPKGILLDHRCISTTAVRGGSQLDVGPQTRLFQFSSYMFDISIYDTFMALVHGGCLCIPSEEDRENNLGASLMAFRATWVFLSPSVARAIPTASARALKTLVLGGEPLADTDVLKWADKVNTFNWYGPAECAMASRTPVKLSSWKTGSIGTSFNSNCWVTDTDNPNALVPIGMVGELVVQGPGLMRGYLNDQDKTAAAFIVDPPWLLRGAPGHPGRRGRLYRTGDLVRRNADSSLTYVGRRDTQVKLRGQRVELGDVEHHVLQGLDAPDFPDAQVVAEVITPQDTGASMLVAFIRFGKDNSKPQDQLLPMDQSFVTGLERRLAEALPRHMIPAVFLAVRSIPLTMNGKLDRKKLRDLVRLLKPEQLSTSGSSIPVSRQRQPETLVERQLQKLWGTILRTEAYIGAEDNFLQIGGDSIAAMRLVSAAREQGLSFTVSEIFRKPRLCDLAVVARPVGKTLNAVVERFSLLEHKLRHGSFIQEEIPLHLCAPMTVSDCFPVTSWQATCIKLATMLPPRQWNHFTIDLPAFYTRAKAVRLCEYLWDNMDILRMVFIQHGGVYFQVLTNDLRPTVLHFSTIEKIKDLTSRICEDDLQYPGTLGTPFTRFNILSGPRGDLRLVVRMSHAQYDSTTLLHMMRLLGTFSANGPTPRSGSFPGFLQHTAKNECSCRSYWSSFLRSSSLSKLEVGSRAGDSNRTTSPIAVQKLVRMPISSEGYTPATIFTAACAIFIANQSKSLDVTFGRLVSGRAMLPFPLRDTTGPCLNIIPVRVRHDSEHSLKNALKLVHQQHIDSLVYDTIGFDHIVKYCTDWPDNIKHFGCVTHYQDLGDAEANVAGANLRLTPFERRAVEMEDNVVMISAKPTGGELRLELAASGGHYAESQLCGWIESLGTIIEASQEG</sequence>
<accession>A0ABR2VED4</accession>
<gene>
    <name evidence="6" type="ORF">SUNI508_13432</name>
</gene>
<organism evidence="6 7">
    <name type="scientific">Seiridium unicorne</name>
    <dbReference type="NCBI Taxonomy" id="138068"/>
    <lineage>
        <taxon>Eukaryota</taxon>
        <taxon>Fungi</taxon>
        <taxon>Dikarya</taxon>
        <taxon>Ascomycota</taxon>
        <taxon>Pezizomycotina</taxon>
        <taxon>Sordariomycetes</taxon>
        <taxon>Xylariomycetidae</taxon>
        <taxon>Amphisphaeriales</taxon>
        <taxon>Sporocadaceae</taxon>
        <taxon>Seiridium</taxon>
    </lineage>
</organism>
<proteinExistence type="inferred from homology"/>
<evidence type="ECO:0000313" key="7">
    <source>
        <dbReference type="Proteomes" id="UP001408356"/>
    </source>
</evidence>
<dbReference type="Gene3D" id="3.30.300.30">
    <property type="match status" value="2"/>
</dbReference>
<feature type="domain" description="Carrier" evidence="5">
    <location>
        <begin position="561"/>
        <end position="637"/>
    </location>
</feature>
<dbReference type="SUPFAM" id="SSF52777">
    <property type="entry name" value="CoA-dependent acyltransferases"/>
    <property type="match status" value="4"/>
</dbReference>
<comment type="similarity">
    <text evidence="4">Belongs to the NRP synthetase family.</text>
</comment>
<dbReference type="Proteomes" id="UP001408356">
    <property type="component" value="Unassembled WGS sequence"/>
</dbReference>
<dbReference type="Gene3D" id="1.10.1200.10">
    <property type="entry name" value="ACP-like"/>
    <property type="match status" value="2"/>
</dbReference>
<evidence type="ECO:0000259" key="5">
    <source>
        <dbReference type="PROSITE" id="PS50075"/>
    </source>
</evidence>
<dbReference type="PANTHER" id="PTHR45527:SF3">
    <property type="entry name" value="SIDEROPHORE SYNTHETASE (EUROFUNG)"/>
    <property type="match status" value="1"/>
</dbReference>
<keyword evidence="3" id="KW-0436">Ligase</keyword>
<keyword evidence="7" id="KW-1185">Reference proteome</keyword>
<evidence type="ECO:0000256" key="2">
    <source>
        <dbReference type="ARBA" id="ARBA00022553"/>
    </source>
</evidence>
<dbReference type="PROSITE" id="PS00012">
    <property type="entry name" value="PHOSPHOPANTETHEINE"/>
    <property type="match status" value="2"/>
</dbReference>
<dbReference type="InterPro" id="IPR009081">
    <property type="entry name" value="PP-bd_ACP"/>
</dbReference>
<dbReference type="Gene3D" id="3.30.559.10">
    <property type="entry name" value="Chloramphenicol acetyltransferase-like domain"/>
    <property type="match status" value="2"/>
</dbReference>
<dbReference type="InterPro" id="IPR045851">
    <property type="entry name" value="AMP-bd_C_sf"/>
</dbReference>
<dbReference type="InterPro" id="IPR042099">
    <property type="entry name" value="ANL_N_sf"/>
</dbReference>
<dbReference type="NCBIfam" id="TIGR01733">
    <property type="entry name" value="AA-adenyl-dom"/>
    <property type="match status" value="2"/>
</dbReference>
<dbReference type="InterPro" id="IPR001242">
    <property type="entry name" value="Condensation_dom"/>
</dbReference>
<dbReference type="Gene3D" id="3.40.50.980">
    <property type="match status" value="2"/>
</dbReference>